<organism evidence="1 2">
    <name type="scientific">Enterocloster clostridioformis</name>
    <dbReference type="NCBI Taxonomy" id="1531"/>
    <lineage>
        <taxon>Bacteria</taxon>
        <taxon>Bacillati</taxon>
        <taxon>Bacillota</taxon>
        <taxon>Clostridia</taxon>
        <taxon>Lachnospirales</taxon>
        <taxon>Lachnospiraceae</taxon>
        <taxon>Enterocloster</taxon>
    </lineage>
</organism>
<evidence type="ECO:0000313" key="1">
    <source>
        <dbReference type="EMBL" id="CUQ15045.1"/>
    </source>
</evidence>
<evidence type="ECO:0000313" key="2">
    <source>
        <dbReference type="Proteomes" id="UP000095512"/>
    </source>
</evidence>
<name>A0A174U5G0_9FIRM</name>
<gene>
    <name evidence="1" type="ORF">ERS852480_04994</name>
</gene>
<proteinExistence type="predicted"/>
<reference evidence="1 2" key="1">
    <citation type="submission" date="2015-09" db="EMBL/GenBank/DDBJ databases">
        <authorList>
            <consortium name="Pathogen Informatics"/>
        </authorList>
    </citation>
    <scope>NUCLEOTIDE SEQUENCE [LARGE SCALE GENOMIC DNA]</scope>
    <source>
        <strain evidence="1 2">2789STDY5834865</strain>
    </source>
</reference>
<dbReference type="EMBL" id="CZAB01000096">
    <property type="protein sequence ID" value="CUQ15045.1"/>
    <property type="molecule type" value="Genomic_DNA"/>
</dbReference>
<dbReference type="RefSeq" id="WP_057573035.1">
    <property type="nucleotide sequence ID" value="NZ_CZAB01000096.1"/>
</dbReference>
<protein>
    <submittedName>
        <fullName evidence="1">Prevent-host-death protein</fullName>
    </submittedName>
</protein>
<dbReference type="Proteomes" id="UP000095512">
    <property type="component" value="Unassembled WGS sequence"/>
</dbReference>
<dbReference type="AlphaFoldDB" id="A0A174U5G0"/>
<accession>A0A174U5G0</accession>
<sequence length="80" mass="9122">MNIDTNTIVPISLANQNFSKVARLVDQYGSAVIMKNNAPRYIIYEFNQADTMQVASDEDVLASSRKLMQRNQHVYEELAK</sequence>